<dbReference type="InterPro" id="IPR051487">
    <property type="entry name" value="Ser/Thr_Proteases_Immune/Dev"/>
</dbReference>
<evidence type="ECO:0000259" key="9">
    <source>
        <dbReference type="PROSITE" id="PS50240"/>
    </source>
</evidence>
<dbReference type="CTD" id="35049"/>
<keyword evidence="8" id="KW-0732">Signal</keyword>
<reference evidence="10 13" key="10">
    <citation type="journal article" date="2007" name="Science">
        <title>Sequence finishing and mapping of Drosophila melanogaster heterochromatin.</title>
        <authorList>
            <person name="Hoskins R.A."/>
            <person name="Carlson J.W."/>
            <person name="Kennedy C."/>
            <person name="Acevedo D."/>
            <person name="Evans-Holm M."/>
            <person name="Frise E."/>
            <person name="Wan K.H."/>
            <person name="Park S."/>
            <person name="Mendez-Lago M."/>
            <person name="Rossi F."/>
            <person name="Villasante A."/>
            <person name="Dimitri P."/>
            <person name="Karpen G.H."/>
            <person name="Celniker S.E."/>
        </authorList>
    </citation>
    <scope>NUCLEOTIDE SEQUENCE [LARGE SCALE GENOMIC DNA]</scope>
    <source>
        <strain evidence="13">Berkeley</strain>
    </source>
</reference>
<dbReference type="GO" id="GO:0050830">
    <property type="term" value="P:defense response to Gram-positive bacterium"/>
    <property type="evidence" value="ECO:0000270"/>
    <property type="project" value="FlyBase"/>
</dbReference>
<dbReference type="FunCoup" id="Q9VJD7">
    <property type="interactions" value="15"/>
</dbReference>
<evidence type="ECO:0000256" key="7">
    <source>
        <dbReference type="SAM" id="MobiDB-lite"/>
    </source>
</evidence>
<dbReference type="Proteomes" id="UP000000803">
    <property type="component" value="Chromosome 2L"/>
</dbReference>
<dbReference type="Reactome" id="R-DME-1592389">
    <property type="pathway name" value="Activation of Matrix Metalloproteinases"/>
</dbReference>
<evidence type="ECO:0000256" key="4">
    <source>
        <dbReference type="ARBA" id="ARBA00024195"/>
    </source>
</evidence>
<dbReference type="AlphaFoldDB" id="Q9VJD7"/>
<protein>
    <recommendedName>
        <fullName evidence="5">Phenoloxidase-activating factor 2</fullName>
    </recommendedName>
    <alternativeName>
        <fullName evidence="6">Prophenoloxidase-activating factor II</fullName>
    </alternativeName>
</protein>
<reference evidence="13" key="4">
    <citation type="journal article" date="2002" name="Genome Biol.">
        <title>The transposable elements of the Drosophila melanogaster euchromatin: a genomics perspective.</title>
        <authorList>
            <person name="Kaminker J.S."/>
            <person name="Bergman C.M."/>
            <person name="Kronmiller B."/>
            <person name="Carlson J."/>
            <person name="Svirskas R."/>
            <person name="Patel S."/>
            <person name="Frise E."/>
            <person name="Wheeler D.A."/>
            <person name="Lewis S.E."/>
            <person name="Rubin G.M."/>
            <person name="Ashburner M."/>
            <person name="Celniker S.E."/>
        </authorList>
    </citation>
    <scope>NUCLEOTIDE SEQUENCE [LARGE SCALE GENOMIC DNA]</scope>
    <source>
        <strain evidence="13">Berkeley</strain>
    </source>
</reference>
<keyword evidence="2" id="KW-0964">Secreted</keyword>
<dbReference type="GO" id="GO:0006508">
    <property type="term" value="P:proteolysis"/>
    <property type="evidence" value="ECO:0000318"/>
    <property type="project" value="GO_Central"/>
</dbReference>
<feature type="chain" id="PRO_5015100343" description="Phenoloxidase-activating factor 2" evidence="8">
    <location>
        <begin position="21"/>
        <end position="494"/>
    </location>
</feature>
<reference evidence="10 13" key="1">
    <citation type="journal article" date="2000" name="Science">
        <title>The genome sequence of Drosophila melanogaster.</title>
        <authorList>
            <person name="Adams M.D."/>
            <person name="Celniker S.E."/>
            <person name="Holt R.A."/>
            <person name="Evans C.A."/>
            <person name="Gocayne J.D."/>
            <person name="Amanatides P.G."/>
            <person name="Scherer S.E."/>
            <person name="Li P.W."/>
            <person name="Hoskins R.A."/>
            <person name="Galle R.F."/>
            <person name="George R.A."/>
            <person name="Lewis S.E."/>
            <person name="Richards S."/>
            <person name="Ashburner M."/>
            <person name="Henderson S.N."/>
            <person name="Sutton G.G."/>
            <person name="Wortman J.R."/>
            <person name="Yandell M.D."/>
            <person name="Zhang Q."/>
            <person name="Chen L.X."/>
            <person name="Brandon R.C."/>
            <person name="Rogers Y.H."/>
            <person name="Blazej R.G."/>
            <person name="Champe M."/>
            <person name="Pfeiffer B.D."/>
            <person name="Wan K.H."/>
            <person name="Doyle C."/>
            <person name="Baxter E.G."/>
            <person name="Helt G."/>
            <person name="Nelson C.R."/>
            <person name="Gabor G.L."/>
            <person name="Abril J.F."/>
            <person name="Agbayani A."/>
            <person name="An H.J."/>
            <person name="Andrews-Pfannkoch C."/>
            <person name="Baldwin D."/>
            <person name="Ballew R.M."/>
            <person name="Basu A."/>
            <person name="Baxendale J."/>
            <person name="Bayraktaroglu L."/>
            <person name="Beasley E.M."/>
            <person name="Beeson K.Y."/>
            <person name="Benos P.V."/>
            <person name="Berman B.P."/>
            <person name="Bhandari D."/>
            <person name="Bolshakov S."/>
            <person name="Borkova D."/>
            <person name="Botchan M.R."/>
            <person name="Bouck J."/>
            <person name="Brokstein P."/>
            <person name="Brottier P."/>
            <person name="Burtis K.C."/>
            <person name="Busam D.A."/>
            <person name="Butler H."/>
            <person name="Cadieu E."/>
            <person name="Center A."/>
            <person name="Chandra I."/>
            <person name="Cherry J.M."/>
            <person name="Cawley S."/>
            <person name="Dahlke C."/>
            <person name="Davenport L.B."/>
            <person name="Davies P."/>
            <person name="de Pablos B."/>
            <person name="Delcher A."/>
            <person name="Deng Z."/>
            <person name="Mays A.D."/>
            <person name="Dew I."/>
            <person name="Dietz S.M."/>
            <person name="Dodson K."/>
            <person name="Doup L.E."/>
            <person name="Downes M."/>
            <person name="Dugan-Rocha S."/>
            <person name="Dunkov B.C."/>
            <person name="Dunn P."/>
            <person name="Durbin K.J."/>
            <person name="Evangelista C.C."/>
            <person name="Ferraz C."/>
            <person name="Ferriera S."/>
            <person name="Fleischmann W."/>
            <person name="Fosler C."/>
            <person name="Gabrielian A.E."/>
            <person name="Garg N.S."/>
            <person name="Gelbart W.M."/>
            <person name="Glasser K."/>
            <person name="Glodek A."/>
            <person name="Gong F."/>
            <person name="Gorrell J.H."/>
            <person name="Gu Z."/>
            <person name="Guan P."/>
            <person name="Harris M."/>
            <person name="Harris N.L."/>
            <person name="Harvey D."/>
            <person name="Heiman T.J."/>
            <person name="Hernandez J.R."/>
            <person name="Houck J."/>
            <person name="Hostin D."/>
            <person name="Houston K.A."/>
            <person name="Howland T.J."/>
            <person name="Wei M.H."/>
            <person name="Ibegwam C."/>
            <person name="Jalali M."/>
            <person name="Kalush F."/>
            <person name="Karpen G.H."/>
            <person name="Ke Z."/>
            <person name="Kennison J.A."/>
            <person name="Ketchum K.A."/>
            <person name="Kimmel B.E."/>
            <person name="Kodira C.D."/>
            <person name="Kraft C."/>
            <person name="Kravitz S."/>
            <person name="Kulp D."/>
            <person name="Lai Z."/>
            <person name="Lasko P."/>
            <person name="Lei Y."/>
            <person name="Levitsky A.A."/>
            <person name="Li J."/>
            <person name="Li Z."/>
            <person name="Liang Y."/>
            <person name="Lin X."/>
            <person name="Liu X."/>
            <person name="Mattei B."/>
            <person name="McIntosh T.C."/>
            <person name="McLeod M.P."/>
            <person name="McPherson D."/>
            <person name="Merkulov G."/>
            <person name="Milshina N.V."/>
            <person name="Mobarry C."/>
            <person name="Morris J."/>
            <person name="Moshrefi A."/>
            <person name="Mount S.M."/>
            <person name="Moy M."/>
            <person name="Murphy B."/>
            <person name="Murphy L."/>
            <person name="Muzny D.M."/>
            <person name="Nelson D.L."/>
            <person name="Nelson D.R."/>
            <person name="Nelson K.A."/>
            <person name="Nixon K."/>
            <person name="Nusskern D.R."/>
            <person name="Pacleb J.M."/>
            <person name="Palazzolo M."/>
            <person name="Pittman G.S."/>
            <person name="Pan S."/>
            <person name="Pollard J."/>
            <person name="Puri V."/>
            <person name="Reese M.G."/>
            <person name="Reinert K."/>
            <person name="Remington K."/>
            <person name="Saunders R.D."/>
            <person name="Scheeler F."/>
            <person name="Shen H."/>
            <person name="Shue B.C."/>
            <person name="Siden-Kiamos I."/>
            <person name="Simpson M."/>
            <person name="Skupski M.P."/>
            <person name="Smith T."/>
            <person name="Spier E."/>
            <person name="Spradling A.C."/>
            <person name="Stapleton M."/>
            <person name="Strong R."/>
            <person name="Sun E."/>
            <person name="Svirskas R."/>
            <person name="Tector C."/>
            <person name="Turner R."/>
            <person name="Venter E."/>
            <person name="Wang A.H."/>
            <person name="Wang X."/>
            <person name="Wang Z.Y."/>
            <person name="Wassarman D.A."/>
            <person name="Weinstock G.M."/>
            <person name="Weissenbach J."/>
            <person name="Williams S.M."/>
            <person name="WoodageT"/>
            <person name="Worley K.C."/>
            <person name="Wu D."/>
            <person name="Yang S."/>
            <person name="Yao Q.A."/>
            <person name="Ye J."/>
            <person name="Yeh R.F."/>
            <person name="Zaveri J.S."/>
            <person name="Zhan M."/>
            <person name="Zhang G."/>
            <person name="Zhao Q."/>
            <person name="Zheng L."/>
            <person name="Zheng X.H."/>
            <person name="Zhong F.N."/>
            <person name="Zhong W."/>
            <person name="Zhou X."/>
            <person name="Zhu S."/>
            <person name="Zhu X."/>
            <person name="Smith H.O."/>
            <person name="Gibbs R.A."/>
            <person name="Myers E.W."/>
            <person name="Rubin G.M."/>
            <person name="Venter J.C."/>
        </authorList>
    </citation>
    <scope>NUCLEOTIDE SEQUENCE [LARGE SCALE GENOMIC DNA]</scope>
    <source>
        <strain evidence="13">Berkeley</strain>
    </source>
</reference>
<dbReference type="FlyBase" id="FBgn0032638">
    <property type="gene designation" value="SPH93"/>
</dbReference>
<comment type="subcellular location">
    <subcellularLocation>
        <location evidence="1">Secreted</location>
    </subcellularLocation>
</comment>
<reference evidence="10 13" key="5">
    <citation type="journal article" date="2002" name="Genome Biol.">
        <title>Heterochromatic sequences in a Drosophila whole-genome shotgun assembly.</title>
        <authorList>
            <person name="Hoskins R.A."/>
            <person name="Smith C.D."/>
            <person name="Carlson J.W."/>
            <person name="Carvalho A.B."/>
            <person name="Halpern A."/>
            <person name="Kaminker J.S."/>
            <person name="Kennedy C."/>
            <person name="Mungall C.J."/>
            <person name="Sullivan B.A."/>
            <person name="Sutton G.G."/>
            <person name="Yasuhara J.C."/>
            <person name="Wakimoto B.T."/>
            <person name="Myers E.W."/>
            <person name="Celniker S.E."/>
            <person name="Rubin G.M."/>
            <person name="Karpen G.H."/>
        </authorList>
    </citation>
    <scope>NUCLEOTIDE SEQUENCE [LARGE SCALE GENOMIC DNA]</scope>
    <source>
        <strain evidence="13">Berkeley</strain>
    </source>
</reference>
<reference evidence="13" key="2">
    <citation type="journal article" date="2002" name="Genome Biol.">
        <title>Finishing a whole-genome shotgun: release 3 of the Drosophila melanogaster euchromatic genome sequence.</title>
        <authorList>
            <person name="Celniker S.E."/>
            <person name="Wheeler D.A."/>
            <person name="Kronmiller B."/>
            <person name="Carlson J.W."/>
            <person name="Halpern A."/>
            <person name="Patel S."/>
            <person name="Adams M."/>
            <person name="Champe M."/>
            <person name="Dugan S.P."/>
            <person name="Frise E."/>
            <person name="Hodgson A."/>
            <person name="George R.A."/>
            <person name="Hoskins R.A."/>
            <person name="Laverty T."/>
            <person name="Muzny D.M."/>
            <person name="Nelson C.R."/>
            <person name="Pacleb J.M."/>
            <person name="Park S."/>
            <person name="Pfeiffer B.D."/>
            <person name="Richards S."/>
            <person name="Sodergren E.J."/>
            <person name="Svirskas R."/>
            <person name="Tabor P.E."/>
            <person name="Wan K."/>
            <person name="Stapleton M."/>
            <person name="Sutton G.G."/>
            <person name="Venter C."/>
            <person name="Weinstock G."/>
            <person name="Scherer S.E."/>
            <person name="Myers E.W."/>
            <person name="Gibbs R.A."/>
            <person name="Rubin G.M."/>
        </authorList>
    </citation>
    <scope>NUCLEOTIDE SEQUENCE [LARGE SCALE GENOMIC DNA]</scope>
    <source>
        <strain evidence="13">Berkeley</strain>
    </source>
</reference>
<dbReference type="PROSITE" id="PS50240">
    <property type="entry name" value="TRYPSIN_DOM"/>
    <property type="match status" value="1"/>
</dbReference>
<evidence type="ECO:0000256" key="3">
    <source>
        <dbReference type="ARBA" id="ARBA00023157"/>
    </source>
</evidence>
<reference evidence="10 13" key="7">
    <citation type="journal article" date="2005" name="PLoS Comput. Biol.">
        <title>Combined evidence annotation of transposable elements in genome sequences.</title>
        <authorList>
            <person name="Quesneville H."/>
            <person name="Bergman C.M."/>
            <person name="Andrieu O."/>
            <person name="Autard D."/>
            <person name="Nouaud D."/>
            <person name="Ashburner M."/>
            <person name="Anxolabehere D."/>
        </authorList>
    </citation>
    <scope>NUCLEOTIDE SEQUENCE [LARGE SCALE GENOMIC DNA]</scope>
    <source>
        <strain evidence="13">Berkeley</strain>
    </source>
</reference>
<evidence type="ECO:0000313" key="13">
    <source>
        <dbReference type="Proteomes" id="UP000000803"/>
    </source>
</evidence>
<dbReference type="CDD" id="cd00190">
    <property type="entry name" value="Tryp_SPc"/>
    <property type="match status" value="1"/>
</dbReference>
<dbReference type="PANTHER" id="PTHR24256">
    <property type="entry name" value="TRYPTASE-RELATED"/>
    <property type="match status" value="1"/>
</dbReference>
<dbReference type="InterPro" id="IPR009003">
    <property type="entry name" value="Peptidase_S1_PA"/>
</dbReference>
<dbReference type="PaxDb" id="7227-FBpp0080557"/>
<evidence type="ECO:0000256" key="5">
    <source>
        <dbReference type="ARBA" id="ARBA00068096"/>
    </source>
</evidence>
<dbReference type="InterPro" id="IPR043504">
    <property type="entry name" value="Peptidase_S1_PA_chymotrypsin"/>
</dbReference>
<dbReference type="InterPro" id="IPR001254">
    <property type="entry name" value="Trypsin_dom"/>
</dbReference>
<feature type="region of interest" description="Disordered" evidence="7">
    <location>
        <begin position="198"/>
        <end position="220"/>
    </location>
</feature>
<dbReference type="SMART" id="SM00020">
    <property type="entry name" value="Tryp_SPc"/>
    <property type="match status" value="1"/>
</dbReference>
<dbReference type="GO" id="GO:0005615">
    <property type="term" value="C:extracellular space"/>
    <property type="evidence" value="ECO:0000318"/>
    <property type="project" value="GO_Central"/>
</dbReference>
<sequence length="494" mass="53182">MKHCWAIGTLLLASVLMGNACRHTCVTRNFCLYEEPTFDYRSSNCGNTKICCAVLRKPGGTVLIEPNGPEDDKVGVNGINAQLSPTRELTRDRPNTIESQVKEINDFSGRPTNNERNPATEPNNGGYTTPNGGYPVNNGGYPVNNGGYPSNNGGYPSNNGGYPVNNGGYPVNNGGYPANNGGYPANNGGYPTTNVGNPTNNGGNPTTNFGNPTNNGGNPTTNVGSSELLSPSCGMSNANGLQMVEGITIDQARPAQYPWAVAIFHNGQYLAGGSLIQPNVVLTVAHRVITIETELVVRAGDWDLKSDREIFLSEQREVERAVIHEGFDFKSGANNLALLFLNSPFKLNDHIRTICLPTPNKSFAGRRCTVAGWGKMRYEDQRYSTVLKKVQLLVVNRNVCEKFLRSTRLGAKFELPKNIICAGGELGRDTCTGDGGSALFCSIGGENSGVYEQAGIVNWGVGCGQEGIPAIYTEVSKFTNWITEKLLPFDYRSG</sequence>
<dbReference type="eggNOG" id="KOG3627">
    <property type="taxonomic scope" value="Eukaryota"/>
</dbReference>
<dbReference type="OMA" id="RPAQYPW"/>
<organism evidence="10 13">
    <name type="scientific">Drosophila melanogaster</name>
    <name type="common">Fruit fly</name>
    <dbReference type="NCBI Taxonomy" id="7227"/>
    <lineage>
        <taxon>Eukaryota</taxon>
        <taxon>Metazoa</taxon>
        <taxon>Ecdysozoa</taxon>
        <taxon>Arthropoda</taxon>
        <taxon>Hexapoda</taxon>
        <taxon>Insecta</taxon>
        <taxon>Pterygota</taxon>
        <taxon>Neoptera</taxon>
        <taxon>Endopterygota</taxon>
        <taxon>Diptera</taxon>
        <taxon>Brachycera</taxon>
        <taxon>Muscomorpha</taxon>
        <taxon>Ephydroidea</taxon>
        <taxon>Drosophilidae</taxon>
        <taxon>Drosophila</taxon>
        <taxon>Sophophora</taxon>
    </lineage>
</organism>
<dbReference type="OrthoDB" id="10012881at2759"/>
<reference evidence="10" key="13">
    <citation type="journal article" date="2015" name="Genome Res.">
        <title>The Release 6 reference sequence of the Drosophila melanogaster genome.</title>
        <authorList>
            <person name="Hoskins R.A."/>
            <person name="Carlson J.W."/>
            <person name="Wan K.H."/>
            <person name="Park S."/>
            <person name="Mendez I."/>
            <person name="Galle S.E."/>
            <person name="Booth B.W."/>
            <person name="Pfeiffer B.D."/>
            <person name="George R.A."/>
            <person name="Svirskas R."/>
            <person name="Krzywinski M."/>
            <person name="Schein J."/>
            <person name="Accardo M.C."/>
            <person name="Damia E."/>
            <person name="Messina G."/>
            <person name="Mendez-Lago M."/>
            <person name="de Pablos B."/>
            <person name="Demakova O.V."/>
            <person name="Andreyeva E.N."/>
            <person name="Boldyreva L.V."/>
            <person name="Marra M."/>
            <person name="Carvalho A.B."/>
            <person name="Dimitri P."/>
            <person name="Villasante A."/>
            <person name="Zhimulev I.F."/>
            <person name="Rubin G.M."/>
            <person name="Karpen G.H."/>
            <person name="Celniker S.E."/>
        </authorList>
    </citation>
    <scope>NUCLEOTIDE SEQUENCE</scope>
</reference>
<dbReference type="AGR" id="FB:FBgn0032638"/>
<dbReference type="EMBL" id="AE014134">
    <property type="protein sequence ID" value="AAF53614.1"/>
    <property type="molecule type" value="Genomic_DNA"/>
</dbReference>
<evidence type="ECO:0000256" key="8">
    <source>
        <dbReference type="SAM" id="SignalP"/>
    </source>
</evidence>
<dbReference type="STRING" id="7227.FBpp0080557"/>
<reference evidence="10" key="14">
    <citation type="submission" date="2022-11" db="EMBL/GenBank/DDBJ databases">
        <title>Drosophila melanogaster release 4 sequence.</title>
        <authorList>
            <consortium name="Berkeley Drosophila Genome Project"/>
            <person name="Celniker S."/>
            <person name="Carlson J."/>
            <person name="Wan K."/>
            <person name="Pfeiffer B."/>
            <person name="Frise E."/>
            <person name="George R."/>
            <person name="Hoskins R."/>
            <person name="Stapleton M."/>
            <person name="Pacleb J."/>
            <person name="Park S."/>
            <person name="Svirskas R."/>
            <person name="Smith E."/>
            <person name="Yu C."/>
            <person name="Rubin G."/>
        </authorList>
    </citation>
    <scope>NUCLEOTIDE SEQUENCE</scope>
</reference>
<evidence type="ECO:0000313" key="12">
    <source>
        <dbReference type="FlyBase" id="FBgn0032638"/>
    </source>
</evidence>
<evidence type="ECO:0000256" key="1">
    <source>
        <dbReference type="ARBA" id="ARBA00004613"/>
    </source>
</evidence>
<dbReference type="EMBL" id="AY075549">
    <property type="protein sequence ID" value="AAL68356.1"/>
    <property type="molecule type" value="mRNA"/>
</dbReference>
<dbReference type="BioGRID-ORCS" id="35049">
    <property type="hits" value="0 hits in 1 CRISPR screen"/>
</dbReference>
<dbReference type="DNASU" id="35049"/>
<feature type="compositionally biased region" description="Polar residues" evidence="7">
    <location>
        <begin position="110"/>
        <end position="121"/>
    </location>
</feature>
<dbReference type="GeneID" id="35049"/>
<reference evidence="11" key="6">
    <citation type="submission" date="2002-01" db="EMBL/GenBank/DDBJ databases">
        <authorList>
            <person name="Stapleton M."/>
            <person name="Brokstein P."/>
            <person name="Hong L."/>
            <person name="Agbayani A."/>
            <person name="Carlson J."/>
            <person name="Champe M."/>
            <person name="Chavez C."/>
            <person name="Dorsett V."/>
            <person name="Dresnek D."/>
            <person name="Farfan D."/>
            <person name="Frise E."/>
            <person name="George R."/>
            <person name="Gonzalez M."/>
            <person name="Guarin H."/>
            <person name="Kronmiller B."/>
            <person name="Li P."/>
            <person name="Liao G."/>
            <person name="Miranda A."/>
            <person name="Mungall C.J."/>
            <person name="Nunoo J."/>
            <person name="Pacleb J."/>
            <person name="Paragas V."/>
            <person name="Park S."/>
            <person name="Patel S."/>
            <person name="Phouanenavong S."/>
            <person name="Wan K."/>
            <person name="Yu C."/>
            <person name="Lewis S.E."/>
            <person name="Rubin G.M."/>
            <person name="Celniker S."/>
        </authorList>
    </citation>
    <scope>NUCLEOTIDE SEQUENCE</scope>
    <source>
        <strain evidence="11">Berkeley</strain>
    </source>
</reference>
<keyword evidence="10" id="KW-0645">Protease</keyword>
<evidence type="ECO:0000256" key="6">
    <source>
        <dbReference type="ARBA" id="ARBA00076468"/>
    </source>
</evidence>
<reference evidence="13" key="3">
    <citation type="journal article" date="2002" name="Genome Biol.">
        <title>Annotation of the Drosophila melanogaster euchromatic genome: a systematic review.</title>
        <authorList>
            <person name="Misra S."/>
            <person name="Crosby M.A."/>
            <person name="Mungall C.J."/>
            <person name="Matthews B.B."/>
            <person name="Campbell K.S."/>
            <person name="Hradecky P."/>
            <person name="Huang Y."/>
            <person name="Kaminker J.S."/>
            <person name="Millburn G.H."/>
            <person name="Prochnik S.E."/>
            <person name="Smith C.D."/>
            <person name="Tupy J.L."/>
            <person name="Whitfied E.J."/>
            <person name="Bayraktaroglu L."/>
            <person name="Berman B.P."/>
            <person name="Bettencourt B.R."/>
            <person name="Celniker S.E."/>
            <person name="de Grey A.D."/>
            <person name="Drysdale R.A."/>
            <person name="Harris N.L."/>
            <person name="Richter J."/>
            <person name="Russo S."/>
            <person name="Schroeder A.J."/>
            <person name="Shu S.Q."/>
            <person name="Stapleton M."/>
            <person name="Yamada C."/>
            <person name="Ashburner M."/>
            <person name="Gelbart W.M."/>
            <person name="Rubin G.M."/>
            <person name="Lewis S.E."/>
        </authorList>
    </citation>
    <scope>GENOME REANNOTATION</scope>
    <source>
        <strain evidence="13">Berkeley</strain>
    </source>
</reference>
<dbReference type="VEuPathDB" id="VectorBase:FBgn0032638"/>
<name>Q9VJD7_DROME</name>
<dbReference type="PRINTS" id="PR00722">
    <property type="entry name" value="CHYMOTRYPSIN"/>
</dbReference>
<keyword evidence="10" id="KW-0378">Hydrolase</keyword>
<proteinExistence type="evidence at transcript level"/>
<feature type="signal peptide" evidence="8">
    <location>
        <begin position="1"/>
        <end position="20"/>
    </location>
</feature>
<comment type="similarity">
    <text evidence="4">Belongs to the peptidase S1 family. CLIP subfamily.</text>
</comment>
<keyword evidence="13" id="KW-1185">Reference proteome</keyword>
<dbReference type="UCSC" id="CG6639-RA">
    <property type="organism name" value="d. melanogaster"/>
</dbReference>
<reference evidence="10" key="15">
    <citation type="submission" date="2022-11" db="EMBL/GenBank/DDBJ databases">
        <authorList>
            <consortium name="FlyBase"/>
        </authorList>
    </citation>
    <scope>NUCLEOTIDE SEQUENCE</scope>
</reference>
<dbReference type="Bgee" id="FBgn0032638">
    <property type="expression patterns" value="Expressed in arthropod fat body and 15 other cell types or tissues"/>
</dbReference>
<reference evidence="10" key="12">
    <citation type="journal article" date="2015" name="G3 (Bethesda)">
        <title>Gene Model Annotations for Drosophila melanogaster: The Rule-Benders.</title>
        <authorList>
            <consortium name="FlyBase Consortium"/>
            <person name="Crosby M.A."/>
            <person name="Gramates L.S."/>
            <person name="Dos Santos G."/>
            <person name="Matthews B.B."/>
            <person name="St Pierre S.E."/>
            <person name="Zhou P."/>
            <person name="Schroeder A.J."/>
            <person name="Falls K."/>
            <person name="Emmert D.B."/>
            <person name="Russo S.M."/>
            <person name="Gelbart W.M."/>
            <person name="null"/>
        </authorList>
    </citation>
    <scope>NUCLEOTIDE SEQUENCE</scope>
</reference>
<dbReference type="SMR" id="Q9VJD7"/>
<reference evidence="10" key="11">
    <citation type="journal article" date="2015" name="G3 (Bethesda)">
        <title>Gene Model Annotations for Drosophila melanogaster: Impact of High-Throughput Data.</title>
        <authorList>
            <consortium name="FlyBase Consortium"/>
            <person name="Matthews B.B."/>
            <person name="Dos Santos G."/>
            <person name="Crosby M.A."/>
            <person name="Emmert D.B."/>
            <person name="St Pierre S.E."/>
            <person name="Gramates L.S."/>
            <person name="Zhou P."/>
            <person name="Schroeder A.J."/>
            <person name="Falls K."/>
            <person name="Strelets V."/>
            <person name="Russo S.M."/>
            <person name="Gelbart W.M."/>
            <person name="null"/>
        </authorList>
    </citation>
    <scope>NUCLEOTIDE SEQUENCE</scope>
</reference>
<dbReference type="Pfam" id="PF00089">
    <property type="entry name" value="Trypsin"/>
    <property type="match status" value="1"/>
</dbReference>
<keyword evidence="3" id="KW-1015">Disulfide bond</keyword>
<evidence type="ECO:0000256" key="2">
    <source>
        <dbReference type="ARBA" id="ARBA00022525"/>
    </source>
</evidence>
<evidence type="ECO:0000313" key="11">
    <source>
        <dbReference type="EMBL" id="AAL68356.1"/>
    </source>
</evidence>
<evidence type="ECO:0000313" key="10">
    <source>
        <dbReference type="EMBL" id="AAF53614.1"/>
    </source>
</evidence>
<dbReference type="KEGG" id="dme:Dmel_CG6639"/>
<gene>
    <name evidence="10 12" type="primary">SPH93</name>
    <name evidence="10" type="synonym">c-SPH93</name>
    <name evidence="10" type="synonym">cSPH93</name>
    <name evidence="10" type="synonym">Dmel\CG6639</name>
    <name evidence="10 12" type="ORF">CG6639</name>
    <name evidence="10" type="ORF">Dmel_CG6639</name>
</gene>
<dbReference type="Gene3D" id="2.40.10.10">
    <property type="entry name" value="Trypsin-like serine proteases"/>
    <property type="match status" value="1"/>
</dbReference>
<dbReference type="RefSeq" id="NP_609840.1">
    <property type="nucleotide sequence ID" value="NM_135996.4"/>
</dbReference>
<dbReference type="InParanoid" id="Q9VJD7"/>
<feature type="domain" description="Peptidase S1" evidence="9">
    <location>
        <begin position="243"/>
        <end position="487"/>
    </location>
</feature>
<reference evidence="10" key="8">
    <citation type="submission" date="2006-08" db="EMBL/GenBank/DDBJ databases">
        <authorList>
            <person name="Celniker S."/>
            <person name="Carlson J."/>
            <person name="Wan K."/>
            <person name="Frise E."/>
            <person name="Hoskins R."/>
            <person name="Park S."/>
            <person name="Svirskas R."/>
            <person name="Rubin G."/>
        </authorList>
    </citation>
    <scope>NUCLEOTIDE SEQUENCE</scope>
</reference>
<feature type="region of interest" description="Disordered" evidence="7">
    <location>
        <begin position="102"/>
        <end position="127"/>
    </location>
</feature>
<dbReference type="SUPFAM" id="SSF50494">
    <property type="entry name" value="Trypsin-like serine proteases"/>
    <property type="match status" value="1"/>
</dbReference>
<reference evidence="10 13" key="9">
    <citation type="journal article" date="2007" name="Science">
        <title>The Release 5.1 annotation of Drosophila melanogaster heterochromatin.</title>
        <authorList>
            <person name="Smith C.D."/>
            <person name="Shu S."/>
            <person name="Mungall C.J."/>
            <person name="Karpen G.H."/>
        </authorList>
    </citation>
    <scope>NUCLEOTIDE SEQUENCE [LARGE SCALE GENOMIC DNA]</scope>
    <source>
        <strain evidence="13">Berkeley</strain>
    </source>
</reference>
<accession>Q9VJD7</accession>
<dbReference type="InterPro" id="IPR001314">
    <property type="entry name" value="Peptidase_S1A"/>
</dbReference>
<dbReference type="FunFam" id="2.40.10.10:FF:000038">
    <property type="entry name" value="Serine protease"/>
    <property type="match status" value="1"/>
</dbReference>
<dbReference type="HOGENOM" id="CLU_612914_0_0_1"/>